<feature type="compositionally biased region" description="Low complexity" evidence="10">
    <location>
        <begin position="280"/>
        <end position="299"/>
    </location>
</feature>
<feature type="domain" description="Reverse transcriptase" evidence="11">
    <location>
        <begin position="618"/>
        <end position="797"/>
    </location>
</feature>
<evidence type="ECO:0000313" key="14">
    <source>
        <dbReference type="Proteomes" id="UP000242715"/>
    </source>
</evidence>
<keyword evidence="6" id="KW-0255">Endonuclease</keyword>
<evidence type="ECO:0000256" key="10">
    <source>
        <dbReference type="SAM" id="MobiDB-lite"/>
    </source>
</evidence>
<evidence type="ECO:0000256" key="6">
    <source>
        <dbReference type="ARBA" id="ARBA00022759"/>
    </source>
</evidence>
<feature type="region of interest" description="Disordered" evidence="10">
    <location>
        <begin position="226"/>
        <end position="311"/>
    </location>
</feature>
<feature type="coiled-coil region" evidence="9">
    <location>
        <begin position="1244"/>
        <end position="1271"/>
    </location>
</feature>
<dbReference type="Pfam" id="PF17921">
    <property type="entry name" value="Integrase_H2C2"/>
    <property type="match status" value="1"/>
</dbReference>
<dbReference type="InterPro" id="IPR000477">
    <property type="entry name" value="RT_dom"/>
</dbReference>
<keyword evidence="3" id="KW-0808">Transferase</keyword>
<keyword evidence="14" id="KW-1185">Reference proteome</keyword>
<dbReference type="FunFam" id="3.10.10.10:FF:000007">
    <property type="entry name" value="Retrovirus-related Pol polyprotein from transposon 17.6-like Protein"/>
    <property type="match status" value="1"/>
</dbReference>
<dbReference type="GO" id="GO:0015074">
    <property type="term" value="P:DNA integration"/>
    <property type="evidence" value="ECO:0007669"/>
    <property type="project" value="InterPro"/>
</dbReference>
<dbReference type="InterPro" id="IPR012337">
    <property type="entry name" value="RNaseH-like_sf"/>
</dbReference>
<organism evidence="13 14">
    <name type="scientific">Trifolium subterraneum</name>
    <name type="common">Subterranean clover</name>
    <dbReference type="NCBI Taxonomy" id="3900"/>
    <lineage>
        <taxon>Eukaryota</taxon>
        <taxon>Viridiplantae</taxon>
        <taxon>Streptophyta</taxon>
        <taxon>Embryophyta</taxon>
        <taxon>Tracheophyta</taxon>
        <taxon>Spermatophyta</taxon>
        <taxon>Magnoliopsida</taxon>
        <taxon>eudicotyledons</taxon>
        <taxon>Gunneridae</taxon>
        <taxon>Pentapetalae</taxon>
        <taxon>rosids</taxon>
        <taxon>fabids</taxon>
        <taxon>Fabales</taxon>
        <taxon>Fabaceae</taxon>
        <taxon>Papilionoideae</taxon>
        <taxon>50 kb inversion clade</taxon>
        <taxon>NPAAA clade</taxon>
        <taxon>Hologalegina</taxon>
        <taxon>IRL clade</taxon>
        <taxon>Trifolieae</taxon>
        <taxon>Trifolium</taxon>
    </lineage>
</organism>
<feature type="domain" description="Integrase catalytic" evidence="12">
    <location>
        <begin position="1083"/>
        <end position="1195"/>
    </location>
</feature>
<evidence type="ECO:0000259" key="11">
    <source>
        <dbReference type="PROSITE" id="PS50878"/>
    </source>
</evidence>
<name>A0A2Z6LXP3_TRISU</name>
<dbReference type="SUPFAM" id="SSF50630">
    <property type="entry name" value="Acid proteases"/>
    <property type="match status" value="1"/>
</dbReference>
<dbReference type="PROSITE" id="PS00141">
    <property type="entry name" value="ASP_PROTEASE"/>
    <property type="match status" value="1"/>
</dbReference>
<evidence type="ECO:0000259" key="12">
    <source>
        <dbReference type="PROSITE" id="PS50994"/>
    </source>
</evidence>
<dbReference type="InterPro" id="IPR043502">
    <property type="entry name" value="DNA/RNA_pol_sf"/>
</dbReference>
<dbReference type="InterPro" id="IPR016197">
    <property type="entry name" value="Chromo-like_dom_sf"/>
</dbReference>
<gene>
    <name evidence="13" type="ORF">TSUD_305660</name>
</gene>
<dbReference type="PROSITE" id="PS50878">
    <property type="entry name" value="RT_POL"/>
    <property type="match status" value="1"/>
</dbReference>
<evidence type="ECO:0000256" key="5">
    <source>
        <dbReference type="ARBA" id="ARBA00022722"/>
    </source>
</evidence>
<dbReference type="InterPro" id="IPR005162">
    <property type="entry name" value="Retrotrans_gag_dom"/>
</dbReference>
<protein>
    <recommendedName>
        <fullName evidence="1">RNA-directed DNA polymerase</fullName>
        <ecNumber evidence="1">2.7.7.49</ecNumber>
    </recommendedName>
</protein>
<dbReference type="Gene3D" id="3.10.10.10">
    <property type="entry name" value="HIV Type 1 Reverse Transcriptase, subunit A, domain 1"/>
    <property type="match status" value="1"/>
</dbReference>
<dbReference type="Gene3D" id="1.10.340.70">
    <property type="match status" value="1"/>
</dbReference>
<dbReference type="InterPro" id="IPR021109">
    <property type="entry name" value="Peptidase_aspartic_dom_sf"/>
</dbReference>
<keyword evidence="2" id="KW-0645">Protease</keyword>
<keyword evidence="7" id="KW-0378">Hydrolase</keyword>
<dbReference type="Gene3D" id="3.30.70.270">
    <property type="match status" value="2"/>
</dbReference>
<dbReference type="GO" id="GO:0006508">
    <property type="term" value="P:proteolysis"/>
    <property type="evidence" value="ECO:0007669"/>
    <property type="project" value="UniProtKB-KW"/>
</dbReference>
<dbReference type="OrthoDB" id="2013610at2759"/>
<keyword evidence="5" id="KW-0540">Nuclease</keyword>
<reference evidence="14" key="1">
    <citation type="journal article" date="2017" name="Front. Plant Sci.">
        <title>Climate Clever Clovers: New Paradigm to Reduce the Environmental Footprint of Ruminants by Breeding Low Methanogenic Forages Utilizing Haplotype Variation.</title>
        <authorList>
            <person name="Kaur P."/>
            <person name="Appels R."/>
            <person name="Bayer P.E."/>
            <person name="Keeble-Gagnere G."/>
            <person name="Wang J."/>
            <person name="Hirakawa H."/>
            <person name="Shirasawa K."/>
            <person name="Vercoe P."/>
            <person name="Stefanova K."/>
            <person name="Durmic Z."/>
            <person name="Nichols P."/>
            <person name="Revell C."/>
            <person name="Isobe S.N."/>
            <person name="Edwards D."/>
            <person name="Erskine W."/>
        </authorList>
    </citation>
    <scope>NUCLEOTIDE SEQUENCE [LARGE SCALE GENOMIC DNA]</scope>
    <source>
        <strain evidence="14">cv. Daliak</strain>
    </source>
</reference>
<dbReference type="PANTHER" id="PTHR37984">
    <property type="entry name" value="PROTEIN CBG26694"/>
    <property type="match status" value="1"/>
</dbReference>
<evidence type="ECO:0000313" key="13">
    <source>
        <dbReference type="EMBL" id="GAU23118.1"/>
    </source>
</evidence>
<dbReference type="GO" id="GO:0003676">
    <property type="term" value="F:nucleic acid binding"/>
    <property type="evidence" value="ECO:0007669"/>
    <property type="project" value="InterPro"/>
</dbReference>
<dbReference type="GO" id="GO:0003964">
    <property type="term" value="F:RNA-directed DNA polymerase activity"/>
    <property type="evidence" value="ECO:0007669"/>
    <property type="project" value="UniProtKB-KW"/>
</dbReference>
<dbReference type="Pfam" id="PF17917">
    <property type="entry name" value="RT_RNaseH"/>
    <property type="match status" value="1"/>
</dbReference>
<dbReference type="CDD" id="cd00303">
    <property type="entry name" value="retropepsin_like"/>
    <property type="match status" value="1"/>
</dbReference>
<dbReference type="Pfam" id="PF03732">
    <property type="entry name" value="Retrotrans_gag"/>
    <property type="match status" value="1"/>
</dbReference>
<keyword evidence="9" id="KW-0175">Coiled coil</keyword>
<feature type="region of interest" description="Disordered" evidence="10">
    <location>
        <begin position="1393"/>
        <end position="1425"/>
    </location>
</feature>
<keyword evidence="8" id="KW-0695">RNA-directed DNA polymerase</keyword>
<dbReference type="CDD" id="cd09274">
    <property type="entry name" value="RNase_HI_RT_Ty3"/>
    <property type="match status" value="1"/>
</dbReference>
<proteinExistence type="predicted"/>
<dbReference type="Gene3D" id="2.40.70.10">
    <property type="entry name" value="Acid Proteases"/>
    <property type="match status" value="1"/>
</dbReference>
<evidence type="ECO:0000256" key="9">
    <source>
        <dbReference type="SAM" id="Coils"/>
    </source>
</evidence>
<evidence type="ECO:0000256" key="3">
    <source>
        <dbReference type="ARBA" id="ARBA00022679"/>
    </source>
</evidence>
<sequence>MGDRLDILEGQFGAMQLSFASLAEQLKQQGDSFASQMQSQGVALTELTKQLQQMAQSMGKRLHVDPSISSEGSVGNDVSGESRLAGKKVKLPLFDGDDPVAWITRAEIYFDLARLSMEGSTIHWFNLLVETTEDLDWDRLKKELIARYGGERLESPFEELAALKQNGKVEEFVESFELLSSQVGRLPEDQYLGYFMNGLKPQIRRRVRTLEPRDRRQMMRIAKHVEAELKDEDEDEGRGVSRKGVVDKLGRSNWDGPTQRNSSYTPPTRSMNSGYSNPPAKSGSSGSNTLSTSSLASTAKKGENESRSRWKGMCSDEIAERRAKGLCFKCGGRYHPTLHKCPEKTLRLLILGEGEAMSEEGEIIALEELHVEYEADPVVEGECKSMGVLGSMGGHQTMKVEGKIGNVGVLVLIDSGASHNFISPKVMTALGLDVTTGPVMSVRLGDGHKVESQGWCAGIMMKLDYVDIMIDAVVLDLGGLDMVLGVAWLSTLGEVVMDWNALSMQFLHNGEKVKICSQGTHIEHYLNAFLDDTQNKGGDWWWSQHQQIEGYDSAIPSQLADLLQQFHQVFSDQLMLPPQRTQVHHINLFPNHESISVRPYRYPHHQKTEIERQVGELLEAGVIRQSMSAYSSPVILVKKKDSSWRMCVDYRALNKATIPDKYPIPIVDELLDELHGSTVFSKIDLKSGYHQIRVHEDDIHKTAFRTHNSHYEYLVMPFGLMNAPATFQATMNDIFRPFLRQFVLVFFDDILVYNRDMSEHQQHLYLVLQVLQDHCFVANHKKCKFGCDQIDYLGHIISGQGVAVDQEKIQKFIKDYGKLAKPLTELTKKDSFMWNAEANAAFQLLKEVMTPPPVLVLPNFNLPFEVECDAAGRVYEKELMALVLCIQHWRHYLLGTVFVVYTDHKSLKHLLQQKVNSPDQQCWLSKLLGYQFEVKYKPGLENKAADALSRCYDEQELQAMVPYPQWLESQKLLDEVKDDVEVQKLLQEVLTNPSGKPGYTVHQGVLFYHGRLVLSSKSPSIPLLLEEFHSTPMGGHSGYLRTYRRLAENLYWVGMQRHVKEFVKTCNVCQRQKYAATTPGGLLQPLPIPNGVWEDLSIDFITGLPKSRGYEAVLVVVDRLSKYSHFILLKHSYTAKSIAEIFVKEIVRLHGIPQSVVSDRDPLFVSNFWMELFKLQGTKLKMSSAYHLETDGQTEISWSEFWYNTTFHVSIGKTPFEVVYGRKPPSIVRFLPFETKVEAVALELSERDEALSQLRIHLKKAQEQMVAYANKKRRDLSFTVGEWVFLKLRPHRQQLQLPDHSKIHPVFHVSLLKKAIGNYEVQGELEIAKEGDVYPEKVMGSRVTLKEGTTIQQSLIKWKHKSVDDVTWEDNEFLAGQFHEFCLEDKTIFKEQGVDRDGNDLGNSGPKPKEWRVYQRKRKNADVAD</sequence>
<dbReference type="SUPFAM" id="SSF56672">
    <property type="entry name" value="DNA/RNA polymerases"/>
    <property type="match status" value="1"/>
</dbReference>
<dbReference type="InterPro" id="IPR043128">
    <property type="entry name" value="Rev_trsase/Diguanyl_cyclase"/>
</dbReference>
<dbReference type="InterPro" id="IPR036397">
    <property type="entry name" value="RNaseH_sf"/>
</dbReference>
<dbReference type="Gene3D" id="2.40.50.40">
    <property type="match status" value="1"/>
</dbReference>
<dbReference type="GO" id="GO:0004190">
    <property type="term" value="F:aspartic-type endopeptidase activity"/>
    <property type="evidence" value="ECO:0007669"/>
    <property type="project" value="InterPro"/>
</dbReference>
<feature type="compositionally biased region" description="Polar residues" evidence="10">
    <location>
        <begin position="255"/>
        <end position="276"/>
    </location>
</feature>
<dbReference type="Pfam" id="PF00078">
    <property type="entry name" value="RVT_1"/>
    <property type="match status" value="1"/>
</dbReference>
<dbReference type="EMBL" id="DF973264">
    <property type="protein sequence ID" value="GAU23118.1"/>
    <property type="molecule type" value="Genomic_DNA"/>
</dbReference>
<dbReference type="InterPro" id="IPR001969">
    <property type="entry name" value="Aspartic_peptidase_AS"/>
</dbReference>
<dbReference type="EC" id="2.7.7.49" evidence="1"/>
<keyword evidence="4" id="KW-0548">Nucleotidyltransferase</keyword>
<dbReference type="CDD" id="cd01647">
    <property type="entry name" value="RT_LTR"/>
    <property type="match status" value="1"/>
</dbReference>
<dbReference type="SUPFAM" id="SSF54160">
    <property type="entry name" value="Chromo domain-like"/>
    <property type="match status" value="1"/>
</dbReference>
<evidence type="ECO:0000256" key="1">
    <source>
        <dbReference type="ARBA" id="ARBA00012493"/>
    </source>
</evidence>
<evidence type="ECO:0000256" key="7">
    <source>
        <dbReference type="ARBA" id="ARBA00022801"/>
    </source>
</evidence>
<dbReference type="GO" id="GO:0004519">
    <property type="term" value="F:endonuclease activity"/>
    <property type="evidence" value="ECO:0007669"/>
    <property type="project" value="UniProtKB-KW"/>
</dbReference>
<dbReference type="SUPFAM" id="SSF53098">
    <property type="entry name" value="Ribonuclease H-like"/>
    <property type="match status" value="1"/>
</dbReference>
<evidence type="ECO:0000256" key="8">
    <source>
        <dbReference type="ARBA" id="ARBA00022918"/>
    </source>
</evidence>
<dbReference type="InterPro" id="IPR041373">
    <property type="entry name" value="RT_RNaseH"/>
</dbReference>
<dbReference type="PROSITE" id="PS50994">
    <property type="entry name" value="INTEGRASE"/>
    <property type="match status" value="1"/>
</dbReference>
<evidence type="ECO:0000256" key="2">
    <source>
        <dbReference type="ARBA" id="ARBA00022670"/>
    </source>
</evidence>
<dbReference type="Proteomes" id="UP000242715">
    <property type="component" value="Unassembled WGS sequence"/>
</dbReference>
<dbReference type="InterPro" id="IPR001584">
    <property type="entry name" value="Integrase_cat-core"/>
</dbReference>
<evidence type="ECO:0000256" key="4">
    <source>
        <dbReference type="ARBA" id="ARBA00022695"/>
    </source>
</evidence>
<accession>A0A2Z6LXP3</accession>
<dbReference type="InterPro" id="IPR050951">
    <property type="entry name" value="Retrovirus_Pol_polyprotein"/>
</dbReference>
<dbReference type="Pfam" id="PF08284">
    <property type="entry name" value="RVP_2"/>
    <property type="match status" value="1"/>
</dbReference>
<dbReference type="Gene3D" id="3.30.420.10">
    <property type="entry name" value="Ribonuclease H-like superfamily/Ribonuclease H"/>
    <property type="match status" value="1"/>
</dbReference>
<dbReference type="FunFam" id="1.10.340.70:FF:000001">
    <property type="entry name" value="Retrovirus-related Pol polyprotein from transposon gypsy-like Protein"/>
    <property type="match status" value="1"/>
</dbReference>
<dbReference type="InterPro" id="IPR041588">
    <property type="entry name" value="Integrase_H2C2"/>
</dbReference>
<dbReference type="PANTHER" id="PTHR37984:SF5">
    <property type="entry name" value="PROTEIN NYNRIN-LIKE"/>
    <property type="match status" value="1"/>
</dbReference>